<dbReference type="Gene3D" id="3.30.70.100">
    <property type="match status" value="1"/>
</dbReference>
<feature type="transmembrane region" description="Helical" evidence="7">
    <location>
        <begin position="161"/>
        <end position="179"/>
    </location>
</feature>
<dbReference type="EMBL" id="BBZA01000071">
    <property type="protein sequence ID" value="GAP62643.1"/>
    <property type="molecule type" value="Genomic_DNA"/>
</dbReference>
<reference evidence="12" key="2">
    <citation type="submission" date="2015-08" db="EMBL/GenBank/DDBJ databases">
        <title>Draft Genome Sequence of a Heterotrophic Facultative Anaerobic Bacterium Ardenticatena maritima Strain 110S.</title>
        <authorList>
            <person name="Kawaichi S."/>
            <person name="Yoshida T."/>
            <person name="Sako Y."/>
            <person name="Nakamura R."/>
        </authorList>
    </citation>
    <scope>NUCLEOTIDE SEQUENCE [LARGE SCALE GENOMIC DNA]</scope>
    <source>
        <strain evidence="12">110S</strain>
    </source>
</reference>
<keyword evidence="5 7" id="KW-1133">Transmembrane helix</keyword>
<feature type="domain" description="Mechanosensitive ion channel transmembrane helices 2/3" evidence="10">
    <location>
        <begin position="205"/>
        <end position="244"/>
    </location>
</feature>
<evidence type="ECO:0000256" key="1">
    <source>
        <dbReference type="ARBA" id="ARBA00004651"/>
    </source>
</evidence>
<feature type="transmembrane region" description="Helical" evidence="7">
    <location>
        <begin position="6"/>
        <end position="27"/>
    </location>
</feature>
<dbReference type="Gene3D" id="2.30.30.60">
    <property type="match status" value="1"/>
</dbReference>
<dbReference type="InterPro" id="IPR010920">
    <property type="entry name" value="LSM_dom_sf"/>
</dbReference>
<evidence type="ECO:0000259" key="10">
    <source>
        <dbReference type="Pfam" id="PF21088"/>
    </source>
</evidence>
<dbReference type="STRING" id="872965.SE16_12660"/>
<dbReference type="InterPro" id="IPR006685">
    <property type="entry name" value="MscS_channel_2nd"/>
</dbReference>
<dbReference type="GO" id="GO:0055085">
    <property type="term" value="P:transmembrane transport"/>
    <property type="evidence" value="ECO:0007669"/>
    <property type="project" value="InterPro"/>
</dbReference>
<dbReference type="SUPFAM" id="SSF50182">
    <property type="entry name" value="Sm-like ribonucleoproteins"/>
    <property type="match status" value="1"/>
</dbReference>
<dbReference type="InterPro" id="IPR011066">
    <property type="entry name" value="MscS_channel_C_sf"/>
</dbReference>
<dbReference type="InParanoid" id="A0A0M8K692"/>
<dbReference type="InterPro" id="IPR023408">
    <property type="entry name" value="MscS_beta-dom_sf"/>
</dbReference>
<dbReference type="InterPro" id="IPR052702">
    <property type="entry name" value="MscS-like_channel"/>
</dbReference>
<proteinExistence type="inferred from homology"/>
<feature type="transmembrane region" description="Helical" evidence="7">
    <location>
        <begin position="87"/>
        <end position="112"/>
    </location>
</feature>
<feature type="transmembrane region" description="Helical" evidence="7">
    <location>
        <begin position="47"/>
        <end position="67"/>
    </location>
</feature>
<evidence type="ECO:0008006" key="13">
    <source>
        <dbReference type="Google" id="ProtNLM"/>
    </source>
</evidence>
<dbReference type="RefSeq" id="WP_054492548.1">
    <property type="nucleotide sequence ID" value="NZ_BBZA01000071.1"/>
</dbReference>
<accession>A0A0M8K692</accession>
<dbReference type="SUPFAM" id="SSF82689">
    <property type="entry name" value="Mechanosensitive channel protein MscS (YggB), C-terminal domain"/>
    <property type="match status" value="1"/>
</dbReference>
<evidence type="ECO:0000313" key="12">
    <source>
        <dbReference type="Proteomes" id="UP000037784"/>
    </source>
</evidence>
<dbReference type="InterPro" id="IPR049278">
    <property type="entry name" value="MS_channel_C"/>
</dbReference>
<keyword evidence="12" id="KW-1185">Reference proteome</keyword>
<dbReference type="Proteomes" id="UP000037784">
    <property type="component" value="Unassembled WGS sequence"/>
</dbReference>
<dbReference type="GO" id="GO:0005886">
    <property type="term" value="C:plasma membrane"/>
    <property type="evidence" value="ECO:0007669"/>
    <property type="project" value="UniProtKB-SubCell"/>
</dbReference>
<organism evidence="11 12">
    <name type="scientific">Ardenticatena maritima</name>
    <dbReference type="NCBI Taxonomy" id="872965"/>
    <lineage>
        <taxon>Bacteria</taxon>
        <taxon>Bacillati</taxon>
        <taxon>Chloroflexota</taxon>
        <taxon>Ardenticatenia</taxon>
        <taxon>Ardenticatenales</taxon>
        <taxon>Ardenticatenaceae</taxon>
        <taxon>Ardenticatena</taxon>
    </lineage>
</organism>
<evidence type="ECO:0000256" key="4">
    <source>
        <dbReference type="ARBA" id="ARBA00022692"/>
    </source>
</evidence>
<dbReference type="SUPFAM" id="SSF82861">
    <property type="entry name" value="Mechanosensitive channel protein MscS (YggB), transmembrane region"/>
    <property type="match status" value="1"/>
</dbReference>
<dbReference type="Pfam" id="PF21088">
    <property type="entry name" value="MS_channel_1st"/>
    <property type="match status" value="1"/>
</dbReference>
<comment type="similarity">
    <text evidence="2">Belongs to the MscS (TC 1.A.23) family.</text>
</comment>
<evidence type="ECO:0000259" key="9">
    <source>
        <dbReference type="Pfam" id="PF21082"/>
    </source>
</evidence>
<evidence type="ECO:0000313" key="11">
    <source>
        <dbReference type="EMBL" id="GAP62643.1"/>
    </source>
</evidence>
<dbReference type="FunCoup" id="A0A0M8K692">
    <property type="interactions" value="141"/>
</dbReference>
<feature type="domain" description="Mechanosensitive ion channel MscS C-terminal" evidence="9">
    <location>
        <begin position="322"/>
        <end position="401"/>
    </location>
</feature>
<evidence type="ECO:0000256" key="7">
    <source>
        <dbReference type="SAM" id="Phobius"/>
    </source>
</evidence>
<feature type="transmembrane region" description="Helical" evidence="7">
    <location>
        <begin position="199"/>
        <end position="221"/>
    </location>
</feature>
<feature type="transmembrane region" description="Helical" evidence="7">
    <location>
        <begin position="124"/>
        <end position="141"/>
    </location>
</feature>
<gene>
    <name evidence="11" type="ORF">ARMA_1066</name>
</gene>
<dbReference type="PANTHER" id="PTHR30347">
    <property type="entry name" value="POTASSIUM CHANNEL RELATED"/>
    <property type="match status" value="1"/>
</dbReference>
<comment type="subcellular location">
    <subcellularLocation>
        <location evidence="1">Cell membrane</location>
        <topology evidence="1">Multi-pass membrane protein</topology>
    </subcellularLocation>
</comment>
<dbReference type="OrthoDB" id="9809206at2"/>
<dbReference type="Gene3D" id="1.10.287.1260">
    <property type="match status" value="1"/>
</dbReference>
<dbReference type="Pfam" id="PF21082">
    <property type="entry name" value="MS_channel_3rd"/>
    <property type="match status" value="1"/>
</dbReference>
<dbReference type="InterPro" id="IPR011014">
    <property type="entry name" value="MscS_channel_TM-2"/>
</dbReference>
<evidence type="ECO:0000256" key="3">
    <source>
        <dbReference type="ARBA" id="ARBA00022475"/>
    </source>
</evidence>
<keyword evidence="3" id="KW-1003">Cell membrane</keyword>
<evidence type="ECO:0000256" key="2">
    <source>
        <dbReference type="ARBA" id="ARBA00008017"/>
    </source>
</evidence>
<evidence type="ECO:0000256" key="5">
    <source>
        <dbReference type="ARBA" id="ARBA00022989"/>
    </source>
</evidence>
<name>A0A0M8K692_9CHLR</name>
<dbReference type="InterPro" id="IPR049142">
    <property type="entry name" value="MS_channel_1st"/>
</dbReference>
<sequence length="423" mass="45955">MSLVDFLMSLALGLLATLVLAFVLRWFITTLLNTMPWSGRDKVRDILLALVWPMAALAVLTMAAGRLPGGMLTLWENPALTLDPEAVRAWLAGLVRVWFFYALVVAVVRVVLAPANAAFWVRRVVRPLFALLALAQAAGVLDDVLNYPIPLTSGQVLTVRGLVLATVSVAVVFIVARAIRAYMETSFLPKSGFDPAVSYAVSATLFYVVLIVGVLSVINALGFPLTTLTVIAGGLSVGLGFGLQAIFNNLASGFILMFERALAPGDVIVHNGDEVVVERIGIRSTLVRTRGNVLMRIPNADLLNSPLANYGQGEEAVRVGVGVGVSYDADPREVERLLLQAADHPLVLETPAPQVAFVGFGDNSLDFELRVWTNQPQRIPMLKSELRYRIFDVLSQHGVEIPYPQRDVHLRSGWERLGNAPDA</sequence>
<dbReference type="Pfam" id="PF00924">
    <property type="entry name" value="MS_channel_2nd"/>
    <property type="match status" value="1"/>
</dbReference>
<evidence type="ECO:0000259" key="8">
    <source>
        <dbReference type="Pfam" id="PF00924"/>
    </source>
</evidence>
<feature type="transmembrane region" description="Helical" evidence="7">
    <location>
        <begin position="227"/>
        <end position="247"/>
    </location>
</feature>
<dbReference type="PANTHER" id="PTHR30347:SF1">
    <property type="entry name" value="MECHANOSENSITIVE CHANNEL MSCK"/>
    <property type="match status" value="1"/>
</dbReference>
<keyword evidence="4 7" id="KW-0812">Transmembrane</keyword>
<dbReference type="AlphaFoldDB" id="A0A0M8K692"/>
<keyword evidence="6 7" id="KW-0472">Membrane</keyword>
<reference evidence="11 12" key="1">
    <citation type="journal article" date="2015" name="Genome Announc.">
        <title>Draft Genome Sequence of a Heterotrophic Facultative Anaerobic Thermophilic Bacterium, Ardenticatena maritima Strain 110ST.</title>
        <authorList>
            <person name="Kawaichi S."/>
            <person name="Yoshida T."/>
            <person name="Sako Y."/>
            <person name="Nakamura R."/>
        </authorList>
    </citation>
    <scope>NUCLEOTIDE SEQUENCE [LARGE SCALE GENOMIC DNA]</scope>
    <source>
        <strain evidence="11 12">110S</strain>
    </source>
</reference>
<feature type="domain" description="Mechanosensitive ion channel MscS" evidence="8">
    <location>
        <begin position="246"/>
        <end position="310"/>
    </location>
</feature>
<protein>
    <recommendedName>
        <fullName evidence="13">Mechanosensitive ion channel protein MscS</fullName>
    </recommendedName>
</protein>
<comment type="caution">
    <text evidence="11">The sequence shown here is derived from an EMBL/GenBank/DDBJ whole genome shotgun (WGS) entry which is preliminary data.</text>
</comment>
<evidence type="ECO:0000256" key="6">
    <source>
        <dbReference type="ARBA" id="ARBA00023136"/>
    </source>
</evidence>